<gene>
    <name evidence="5" type="primary">Cre-cutl-27</name>
    <name evidence="5" type="ORF">CRE_15468</name>
</gene>
<protein>
    <submittedName>
        <fullName evidence="5">CRE-CUTL-27 protein</fullName>
    </submittedName>
</protein>
<dbReference type="SMART" id="SM00241">
    <property type="entry name" value="ZP"/>
    <property type="match status" value="1"/>
</dbReference>
<dbReference type="Gene3D" id="3.50.4.10">
    <property type="entry name" value="Hepatocyte Growth Factor"/>
    <property type="match status" value="3"/>
</dbReference>
<dbReference type="PANTHER" id="PTHR47327:SF19">
    <property type="entry name" value="CUTICLIN-LIKE"/>
    <property type="match status" value="1"/>
</dbReference>
<accession>E3MSS4</accession>
<dbReference type="Pfam" id="PF00024">
    <property type="entry name" value="PAN_1"/>
    <property type="match status" value="4"/>
</dbReference>
<dbReference type="eggNOG" id="ENOG502SMBD">
    <property type="taxonomic scope" value="Eukaryota"/>
</dbReference>
<dbReference type="Proteomes" id="UP000008281">
    <property type="component" value="Unassembled WGS sequence"/>
</dbReference>
<evidence type="ECO:0000256" key="1">
    <source>
        <dbReference type="SAM" id="MobiDB-lite"/>
    </source>
</evidence>
<keyword evidence="6" id="KW-1185">Reference proteome</keyword>
<dbReference type="OrthoDB" id="6423981at2759"/>
<dbReference type="GO" id="GO:0009653">
    <property type="term" value="P:anatomical structure morphogenesis"/>
    <property type="evidence" value="ECO:0007669"/>
    <property type="project" value="TreeGrafter"/>
</dbReference>
<reference evidence="5" key="1">
    <citation type="submission" date="2007-07" db="EMBL/GenBank/DDBJ databases">
        <title>PCAP assembly of the Caenorhabditis remanei genome.</title>
        <authorList>
            <consortium name="The Caenorhabditis remanei Sequencing Consortium"/>
            <person name="Wilson R.K."/>
        </authorList>
    </citation>
    <scope>NUCLEOTIDE SEQUENCE [LARGE SCALE GENOMIC DNA]</scope>
    <source>
        <strain evidence="5">PB4641</strain>
    </source>
</reference>
<dbReference type="PANTHER" id="PTHR47327">
    <property type="entry name" value="FI18240P1-RELATED"/>
    <property type="match status" value="1"/>
</dbReference>
<sequence length="936" mass="104536">MLEISHHMANVLRDSCPRLSDILERDILMVQLLLPRFDLFHFFFFTSSEFQIDMVTCSAHCRANFDPSSEESFPCEGFNFRAGRNPVCEFFPATGTNENHTKSLKIEEVPTFYYEKVCLQIAKRCEESAYMFDVKNGYRIDETPIRIINASAEGQCMEECVKIQCMSFGFHHDAKRCSFYNSTRRDAVIIKDVKMDYYENNCVHPTARCPNGRIEFFVTRKADVPSFGISLGVKSIRSCMQACVNAGQFYCRSVQFDSTSNECFVSDETSDVAVPSTTLDIFEPFCVPRKDENTCNRPYSFEKMITTKLMNSSIIKEIQNQSTEKCLQKCINLENCKSVNYNVLTRSCLLLSTSKSDSSTISDENFDYYDRSCPHVAQSATSSASSFIPHPPTLYPEVATGYKMVERGRQLSDKFENRTGVENVQDCWSICVKSKVPCKLISFSSFSNQCLLSTLNSTEVLSDTRKFTKPSESFDTYATSASKPTTPFPSTMKSTSSTRPVTSTVSTTTRGTTKSMSMTTTKSFKSTESLEDLDNIFDINENFMDTTTANSPTRSRAHALPNAETKSKNKSSESTSLLPIDPELVGLEDSTPIQLPLSSGIAHVDLTRLSVAANCLPQGINITFDLSEKTKYTGVVYASERFDQCRVFVKNSSAFSIFIPRPKHNSWCNAVELNNEMSTIIIMSNDRILPHDVTTKDDLFYQVSCQYNPNDDARVSKGIVVGGPSPVLITKKSQIHEKISLEITKDGHLVESVFVGESLVATVKSNVSADLLRIVDCTAHRVGGNGPPASVNLIADGCALLPAIMSPMRLTPSGWQSSLSAFRIDGSEQIDVVCIISICEEEKKCPPMACTSPKEREIRSTSEENSIRVDRRLLVKGDKNYAGSQKFFAPICIESSFYLPAVIVFLCSLASILVSIFLAFRKRRLRDAQVEELLYV</sequence>
<keyword evidence="2" id="KW-0812">Transmembrane</keyword>
<dbReference type="CDD" id="cd01099">
    <property type="entry name" value="PAN_AP_HGF"/>
    <property type="match status" value="2"/>
</dbReference>
<evidence type="ECO:0000313" key="6">
    <source>
        <dbReference type="Proteomes" id="UP000008281"/>
    </source>
</evidence>
<dbReference type="InterPro" id="IPR003609">
    <property type="entry name" value="Pan_app"/>
</dbReference>
<feature type="region of interest" description="Disordered" evidence="1">
    <location>
        <begin position="476"/>
        <end position="523"/>
    </location>
</feature>
<feature type="region of interest" description="Disordered" evidence="1">
    <location>
        <begin position="547"/>
        <end position="577"/>
    </location>
</feature>
<keyword evidence="2" id="KW-1133">Transmembrane helix</keyword>
<dbReference type="InterPro" id="IPR052774">
    <property type="entry name" value="Celegans_DevNeuronal_Protein"/>
</dbReference>
<dbReference type="PROSITE" id="PS51034">
    <property type="entry name" value="ZP_2"/>
    <property type="match status" value="1"/>
</dbReference>
<feature type="domain" description="Apple" evidence="3">
    <location>
        <begin position="125"/>
        <end position="202"/>
    </location>
</feature>
<evidence type="ECO:0000259" key="3">
    <source>
        <dbReference type="PROSITE" id="PS50948"/>
    </source>
</evidence>
<proteinExistence type="predicted"/>
<dbReference type="SMART" id="SM00473">
    <property type="entry name" value="PAN_AP"/>
    <property type="match status" value="5"/>
</dbReference>
<feature type="domain" description="Apple" evidence="3">
    <location>
        <begin position="209"/>
        <end position="286"/>
    </location>
</feature>
<evidence type="ECO:0000259" key="4">
    <source>
        <dbReference type="PROSITE" id="PS51034"/>
    </source>
</evidence>
<evidence type="ECO:0000313" key="5">
    <source>
        <dbReference type="EMBL" id="EFP08463.1"/>
    </source>
</evidence>
<feature type="compositionally biased region" description="Polar residues" evidence="1">
    <location>
        <begin position="476"/>
        <end position="492"/>
    </location>
</feature>
<evidence type="ECO:0000256" key="2">
    <source>
        <dbReference type="SAM" id="Phobius"/>
    </source>
</evidence>
<name>E3MSS4_CAERE</name>
<feature type="compositionally biased region" description="Low complexity" evidence="1">
    <location>
        <begin position="493"/>
        <end position="523"/>
    </location>
</feature>
<dbReference type="InParanoid" id="E3MSS4"/>
<dbReference type="SUPFAM" id="SSF57414">
    <property type="entry name" value="Hairpin loop containing domain-like"/>
    <property type="match status" value="3"/>
</dbReference>
<dbReference type="OMA" id="WCNAVEL"/>
<dbReference type="InterPro" id="IPR001507">
    <property type="entry name" value="ZP_dom"/>
</dbReference>
<dbReference type="PROSITE" id="PS50948">
    <property type="entry name" value="PAN"/>
    <property type="match status" value="3"/>
</dbReference>
<dbReference type="EMBL" id="DS268474">
    <property type="protein sequence ID" value="EFP08463.1"/>
    <property type="molecule type" value="Genomic_DNA"/>
</dbReference>
<feature type="domain" description="ZP" evidence="4">
    <location>
        <begin position="614"/>
        <end position="857"/>
    </location>
</feature>
<dbReference type="HOGENOM" id="CLU_317177_0_0_1"/>
<feature type="transmembrane region" description="Helical" evidence="2">
    <location>
        <begin position="897"/>
        <end position="920"/>
    </location>
</feature>
<feature type="domain" description="Apple" evidence="3">
    <location>
        <begin position="295"/>
        <end position="373"/>
    </location>
</feature>
<dbReference type="AlphaFoldDB" id="E3MSS4"/>
<keyword evidence="2" id="KW-0472">Membrane</keyword>
<organism evidence="6">
    <name type="scientific">Caenorhabditis remanei</name>
    <name type="common">Caenorhabditis vulgaris</name>
    <dbReference type="NCBI Taxonomy" id="31234"/>
    <lineage>
        <taxon>Eukaryota</taxon>
        <taxon>Metazoa</taxon>
        <taxon>Ecdysozoa</taxon>
        <taxon>Nematoda</taxon>
        <taxon>Chromadorea</taxon>
        <taxon>Rhabditida</taxon>
        <taxon>Rhabditina</taxon>
        <taxon>Rhabditomorpha</taxon>
        <taxon>Rhabditoidea</taxon>
        <taxon>Rhabditidae</taxon>
        <taxon>Peloderinae</taxon>
        <taxon>Caenorhabditis</taxon>
    </lineage>
</organism>